<protein>
    <submittedName>
        <fullName evidence="1">50S ribosomal protein L7/L12</fullName>
    </submittedName>
</protein>
<dbReference type="EMBL" id="BROD01000001">
    <property type="protein sequence ID" value="GKX66309.1"/>
    <property type="molecule type" value="Genomic_DNA"/>
</dbReference>
<keyword evidence="1" id="KW-0689">Ribosomal protein</keyword>
<name>A0ACB5RBP9_9CLOT</name>
<comment type="caution">
    <text evidence="1">The sequence shown here is derived from an EMBL/GenBank/DDBJ whole genome shotgun (WGS) entry which is preliminary data.</text>
</comment>
<organism evidence="1 2">
    <name type="scientific">Inconstantimicrobium mannanitabidum</name>
    <dbReference type="NCBI Taxonomy" id="1604901"/>
    <lineage>
        <taxon>Bacteria</taxon>
        <taxon>Bacillati</taxon>
        <taxon>Bacillota</taxon>
        <taxon>Clostridia</taxon>
        <taxon>Eubacteriales</taxon>
        <taxon>Clostridiaceae</taxon>
        <taxon>Inconstantimicrobium</taxon>
    </lineage>
</organism>
<evidence type="ECO:0000313" key="2">
    <source>
        <dbReference type="Proteomes" id="UP001058074"/>
    </source>
</evidence>
<sequence>MNNKFLQFLGLTKRTGKLIEGYNKCEEVIKKEKIDLIIFSNDISIKTKEKFVYYCEKLSIPYIQCFTKTELGEAIGRAEVNILSVTDINMAKKLLSHYETMMSQKTIGGE</sequence>
<dbReference type="Proteomes" id="UP001058074">
    <property type="component" value="Unassembled WGS sequence"/>
</dbReference>
<proteinExistence type="predicted"/>
<keyword evidence="2" id="KW-1185">Reference proteome</keyword>
<reference evidence="1" key="1">
    <citation type="journal article" date="2025" name="Int. J. Syst. Evol. Microbiol.">
        <title>Inconstantimicrobium mannanitabidum sp. nov., a novel member of the family Clostridiaceae isolated from anoxic soil under the treatment of reductive soil disinfestation.</title>
        <authorList>
            <person name="Ueki A."/>
            <person name="Tonouchi A."/>
            <person name="Honma S."/>
            <person name="Kaku N."/>
            <person name="Ueki K."/>
        </authorList>
    </citation>
    <scope>NUCLEOTIDE SEQUENCE</scope>
    <source>
        <strain evidence="1">TW13</strain>
    </source>
</reference>
<evidence type="ECO:0000313" key="1">
    <source>
        <dbReference type="EMBL" id="GKX66309.1"/>
    </source>
</evidence>
<gene>
    <name evidence="1" type="ORF">rsdtw13_15670</name>
</gene>
<keyword evidence="1" id="KW-0687">Ribonucleoprotein</keyword>
<accession>A0ACB5RBP9</accession>